<feature type="compositionally biased region" description="Polar residues" evidence="1">
    <location>
        <begin position="232"/>
        <end position="244"/>
    </location>
</feature>
<evidence type="ECO:0000256" key="1">
    <source>
        <dbReference type="SAM" id="MobiDB-lite"/>
    </source>
</evidence>
<dbReference type="EMBL" id="KV784361">
    <property type="protein sequence ID" value="OEU13479.1"/>
    <property type="molecule type" value="Genomic_DNA"/>
</dbReference>
<dbReference type="AlphaFoldDB" id="A0A1E7F5S0"/>
<dbReference type="KEGG" id="fcy:FRACYDRAFT_241812"/>
<feature type="compositionally biased region" description="Acidic residues" evidence="1">
    <location>
        <begin position="113"/>
        <end position="124"/>
    </location>
</feature>
<dbReference type="Proteomes" id="UP000095751">
    <property type="component" value="Unassembled WGS sequence"/>
</dbReference>
<evidence type="ECO:0000313" key="2">
    <source>
        <dbReference type="EMBL" id="OEU13479.1"/>
    </source>
</evidence>
<gene>
    <name evidence="2" type="ORF">FRACYDRAFT_241812</name>
</gene>
<feature type="compositionally biased region" description="Basic and acidic residues" evidence="1">
    <location>
        <begin position="77"/>
        <end position="106"/>
    </location>
</feature>
<accession>A0A1E7F5S0</accession>
<evidence type="ECO:0000313" key="3">
    <source>
        <dbReference type="Proteomes" id="UP000095751"/>
    </source>
</evidence>
<keyword evidence="3" id="KW-1185">Reference proteome</keyword>
<dbReference type="InParanoid" id="A0A1E7F5S0"/>
<dbReference type="OrthoDB" id="43446at2759"/>
<name>A0A1E7F5S0_9STRA</name>
<feature type="compositionally biased region" description="Polar residues" evidence="1">
    <location>
        <begin position="191"/>
        <end position="200"/>
    </location>
</feature>
<feature type="compositionally biased region" description="Basic and acidic residues" evidence="1">
    <location>
        <begin position="56"/>
        <end position="69"/>
    </location>
</feature>
<organism evidence="2 3">
    <name type="scientific">Fragilariopsis cylindrus CCMP1102</name>
    <dbReference type="NCBI Taxonomy" id="635003"/>
    <lineage>
        <taxon>Eukaryota</taxon>
        <taxon>Sar</taxon>
        <taxon>Stramenopiles</taxon>
        <taxon>Ochrophyta</taxon>
        <taxon>Bacillariophyta</taxon>
        <taxon>Bacillariophyceae</taxon>
        <taxon>Bacillariophycidae</taxon>
        <taxon>Bacillariales</taxon>
        <taxon>Bacillariaceae</taxon>
        <taxon>Fragilariopsis</taxon>
    </lineage>
</organism>
<protein>
    <submittedName>
        <fullName evidence="2">Uncharacterized protein</fullName>
    </submittedName>
</protein>
<proteinExistence type="predicted"/>
<feature type="region of interest" description="Disordered" evidence="1">
    <location>
        <begin position="37"/>
        <end position="248"/>
    </location>
</feature>
<reference evidence="2 3" key="1">
    <citation type="submission" date="2016-09" db="EMBL/GenBank/DDBJ databases">
        <title>Extensive genetic diversity and differential bi-allelic expression allows diatom success in the polar Southern Ocean.</title>
        <authorList>
            <consortium name="DOE Joint Genome Institute"/>
            <person name="Mock T."/>
            <person name="Otillar R.P."/>
            <person name="Strauss J."/>
            <person name="Dupont C."/>
            <person name="Frickenhaus S."/>
            <person name="Maumus F."/>
            <person name="Mcmullan M."/>
            <person name="Sanges R."/>
            <person name="Schmutz J."/>
            <person name="Toseland A."/>
            <person name="Valas R."/>
            <person name="Veluchamy A."/>
            <person name="Ward B.J."/>
            <person name="Allen A."/>
            <person name="Barry K."/>
            <person name="Falciatore A."/>
            <person name="Ferrante M."/>
            <person name="Fortunato A.E."/>
            <person name="Gloeckner G."/>
            <person name="Gruber A."/>
            <person name="Hipkin R."/>
            <person name="Janech M."/>
            <person name="Kroth P."/>
            <person name="Leese F."/>
            <person name="Lindquist E."/>
            <person name="Lyon B.R."/>
            <person name="Martin J."/>
            <person name="Mayer C."/>
            <person name="Parker M."/>
            <person name="Quesneville H."/>
            <person name="Raymond J."/>
            <person name="Uhlig C."/>
            <person name="Valentin K.U."/>
            <person name="Worden A.Z."/>
            <person name="Armbrust E.V."/>
            <person name="Bowler C."/>
            <person name="Green B."/>
            <person name="Moulton V."/>
            <person name="Van Oosterhout C."/>
            <person name="Grigoriev I."/>
        </authorList>
    </citation>
    <scope>NUCLEOTIDE SEQUENCE [LARGE SCALE GENOMIC DNA]</scope>
    <source>
        <strain evidence="2 3">CCMP1102</strain>
    </source>
</reference>
<feature type="compositionally biased region" description="Low complexity" evidence="1">
    <location>
        <begin position="43"/>
        <end position="55"/>
    </location>
</feature>
<sequence>MMKIKDVTNFSRIRRKLFGYLLLIAAVITLSKPIKSFTMHTTSSQSSKKVSQQQSYRDRQKGTKEELLMRLRSHAQQKVEEDRQRLEDRKKRIEEGGGDNDREKYEIVNGGNEGEEEDDDDDNEAYFYFETKEKVPDFEDNSSKEGDDDEETNQKNQYRTDNKPITPGTLTAPPPPPGVEPNEDGERVVTIYSTADQNDLTGVAAAQPGQAQMQDPMTASVGEPENAPWDFQKNQNNPEGNQKSEASEAELEIAKAAVGELVQSLLAMTGAPGFAYNDDGGGYDDQDNDNDENMLSSVGIFRQKTPSLPSSSFAAPVGFVGFDPTKVSADVLNSASQSLRIGRGSVLAEVTREFEMRAVGYDGGFADDEKRGGGHYRQVTLVRSFLEGYRRAEVRRLARETATMLLDRLVTDGIEGLDSTLSFMTRVGDDTNLEAGELNDSLLDYLNDSIRQQERKVEQMLISTKNVQALERSIESSDFDAEDQLEKLWTVGDEDGDRVETFDPRDPKSKIALQDEYEKAHKEQGIALQRAMLPKSAQEKLLLLLKLLRERVKIEAAFSHDEKSRNLRILAYCLNLESDKLRKELIIQEFGATLDKLDSFAELVSSSIEYGESTSHQVQPSKKVTLNVPLLELILVTTKEIIKEQSFKASTGKTGLR</sequence>
<feature type="compositionally biased region" description="Basic and acidic residues" evidence="1">
    <location>
        <begin position="130"/>
        <end position="145"/>
    </location>
</feature>